<evidence type="ECO:0000313" key="1">
    <source>
        <dbReference type="EnsemblMetazoa" id="tetur24g00650.1"/>
    </source>
</evidence>
<accession>T1KW77</accession>
<protein>
    <submittedName>
        <fullName evidence="1">Uncharacterized protein</fullName>
    </submittedName>
</protein>
<dbReference type="EMBL" id="CAEY01000638">
    <property type="status" value="NOT_ANNOTATED_CDS"/>
    <property type="molecule type" value="Genomic_DNA"/>
</dbReference>
<reference evidence="1" key="2">
    <citation type="submission" date="2015-06" db="UniProtKB">
        <authorList>
            <consortium name="EnsemblMetazoa"/>
        </authorList>
    </citation>
    <scope>IDENTIFICATION</scope>
</reference>
<dbReference type="Proteomes" id="UP000015104">
    <property type="component" value="Unassembled WGS sequence"/>
</dbReference>
<organism evidence="1 2">
    <name type="scientific">Tetranychus urticae</name>
    <name type="common">Two-spotted spider mite</name>
    <dbReference type="NCBI Taxonomy" id="32264"/>
    <lineage>
        <taxon>Eukaryota</taxon>
        <taxon>Metazoa</taxon>
        <taxon>Ecdysozoa</taxon>
        <taxon>Arthropoda</taxon>
        <taxon>Chelicerata</taxon>
        <taxon>Arachnida</taxon>
        <taxon>Acari</taxon>
        <taxon>Acariformes</taxon>
        <taxon>Trombidiformes</taxon>
        <taxon>Prostigmata</taxon>
        <taxon>Eleutherengona</taxon>
        <taxon>Raphignathae</taxon>
        <taxon>Tetranychoidea</taxon>
        <taxon>Tetranychidae</taxon>
        <taxon>Tetranychus</taxon>
    </lineage>
</organism>
<sequence length="246" mass="29191">MDNSLKNIEKEDNLDKVTIKVKVEDEGYHDIVIDWSDGSSPYKDQQVINQLSTIIGIPVELIWMTILDYAPLNYFDLQNIEHRSFDPWFYEHDAPDENEPDFMPCNFTRENCLGRLNDGDRFVLRTDLTLWVDGCFSLDIYLYSLDCELYNENNCTQNYCHYSNTRAFIDRRISVVRNTELHNILRARYAELPPSVDLASSLENSSQRRRILRELGVKVFFWGQRCSFWFSRRHHRHNSPYSRTRG</sequence>
<dbReference type="HOGENOM" id="CLU_071407_1_0_1"/>
<dbReference type="KEGG" id="tut:107367819"/>
<name>T1KW77_TETUR</name>
<reference evidence="2" key="1">
    <citation type="submission" date="2011-08" db="EMBL/GenBank/DDBJ databases">
        <authorList>
            <person name="Rombauts S."/>
        </authorList>
    </citation>
    <scope>NUCLEOTIDE SEQUENCE</scope>
    <source>
        <strain evidence="2">London</strain>
    </source>
</reference>
<dbReference type="EnsemblMetazoa" id="tetur24g00650.1">
    <property type="protein sequence ID" value="tetur24g00650.1"/>
    <property type="gene ID" value="tetur24g00650"/>
</dbReference>
<gene>
    <name evidence="1" type="primary">107367819</name>
</gene>
<dbReference type="AlphaFoldDB" id="T1KW77"/>
<proteinExistence type="predicted"/>
<keyword evidence="2" id="KW-1185">Reference proteome</keyword>
<evidence type="ECO:0000313" key="2">
    <source>
        <dbReference type="Proteomes" id="UP000015104"/>
    </source>
</evidence>